<dbReference type="InterPro" id="IPR018768">
    <property type="entry name" value="DUF2344"/>
</dbReference>
<dbReference type="NCBIfam" id="TIGR03936">
    <property type="entry name" value="sam_1_link_chp"/>
    <property type="match status" value="1"/>
</dbReference>
<evidence type="ECO:0000313" key="4">
    <source>
        <dbReference type="EMBL" id="GIM16475.1"/>
    </source>
</evidence>
<dbReference type="PANTHER" id="PTHR42731">
    <property type="entry name" value="SLL1084 PROTEIN"/>
    <property type="match status" value="1"/>
</dbReference>
<dbReference type="InterPro" id="IPR023862">
    <property type="entry name" value="CHP03960_rSAM"/>
</dbReference>
<dbReference type="SFLD" id="SFLDG01082">
    <property type="entry name" value="B12-binding_domain_containing"/>
    <property type="match status" value="1"/>
</dbReference>
<dbReference type="SFLD" id="SFLDS00029">
    <property type="entry name" value="Radical_SAM"/>
    <property type="match status" value="1"/>
</dbReference>
<dbReference type="Proteomes" id="UP000747110">
    <property type="component" value="Unassembled WGS sequence"/>
</dbReference>
<dbReference type="CDD" id="cd01335">
    <property type="entry name" value="Radical_SAM"/>
    <property type="match status" value="1"/>
</dbReference>
<accession>A0A8J4G1Q6</accession>
<dbReference type="InterPro" id="IPR006638">
    <property type="entry name" value="Elp3/MiaA/NifB-like_rSAM"/>
</dbReference>
<feature type="compositionally biased region" description="Low complexity" evidence="1">
    <location>
        <begin position="85"/>
        <end position="97"/>
    </location>
</feature>
<evidence type="ECO:0000256" key="1">
    <source>
        <dbReference type="SAM" id="MobiDB-lite"/>
    </source>
</evidence>
<dbReference type="SUPFAM" id="SSF102114">
    <property type="entry name" value="Radical SAM enzymes"/>
    <property type="match status" value="1"/>
</dbReference>
<dbReference type="EMBL" id="BNCQ01000079">
    <property type="protein sequence ID" value="GIM16475.1"/>
    <property type="molecule type" value="Genomic_DNA"/>
</dbReference>
<dbReference type="Pfam" id="PF10105">
    <property type="entry name" value="DUF2344"/>
    <property type="match status" value="1"/>
</dbReference>
<evidence type="ECO:0000313" key="5">
    <source>
        <dbReference type="Proteomes" id="UP000747110"/>
    </source>
</evidence>
<dbReference type="InterPro" id="IPR058240">
    <property type="entry name" value="rSAM_sf"/>
</dbReference>
<dbReference type="AlphaFoldDB" id="A0A8J4G1Q6"/>
<dbReference type="OrthoDB" id="3846at2759"/>
<gene>
    <name evidence="3" type="ORF">Vretifemale_20545</name>
    <name evidence="4" type="ORF">Vretimale_19112</name>
</gene>
<dbReference type="Proteomes" id="UP000722791">
    <property type="component" value="Unassembled WGS sequence"/>
</dbReference>
<comment type="caution">
    <text evidence="3">The sequence shown here is derived from an EMBL/GenBank/DDBJ whole genome shotgun (WGS) entry which is preliminary data.</text>
</comment>
<feature type="domain" description="Radical SAM core" evidence="2">
    <location>
        <begin position="431"/>
        <end position="672"/>
    </location>
</feature>
<dbReference type="GO" id="GO:0003824">
    <property type="term" value="F:catalytic activity"/>
    <property type="evidence" value="ECO:0007669"/>
    <property type="project" value="InterPro"/>
</dbReference>
<dbReference type="Pfam" id="PF19864">
    <property type="entry name" value="Radical_SAM_N2"/>
    <property type="match status" value="1"/>
</dbReference>
<evidence type="ECO:0000259" key="2">
    <source>
        <dbReference type="PROSITE" id="PS51918"/>
    </source>
</evidence>
<protein>
    <recommendedName>
        <fullName evidence="2">Radical SAM core domain-containing protein</fullName>
    </recommendedName>
</protein>
<reference evidence="3" key="1">
    <citation type="journal article" date="2021" name="Proc. Natl. Acad. Sci. U.S.A.">
        <title>Three genomes in the algal genus Volvox reveal the fate of a haploid sex-determining region after a transition to homothallism.</title>
        <authorList>
            <person name="Yamamoto K."/>
            <person name="Hamaji T."/>
            <person name="Kawai-Toyooka H."/>
            <person name="Matsuzaki R."/>
            <person name="Takahashi F."/>
            <person name="Nishimura Y."/>
            <person name="Kawachi M."/>
            <person name="Noguchi H."/>
            <person name="Minakuchi Y."/>
            <person name="Umen J.G."/>
            <person name="Toyoda A."/>
            <person name="Nozaki H."/>
        </authorList>
    </citation>
    <scope>NUCLEOTIDE SEQUENCE</scope>
    <source>
        <strain evidence="4">NIES-3785</strain>
        <strain evidence="3">NIES-3786</strain>
    </source>
</reference>
<dbReference type="InterPro" id="IPR007197">
    <property type="entry name" value="rSAM"/>
</dbReference>
<evidence type="ECO:0000313" key="3">
    <source>
        <dbReference type="EMBL" id="GIL93077.1"/>
    </source>
</evidence>
<dbReference type="SMART" id="SM00729">
    <property type="entry name" value="Elp3"/>
    <property type="match status" value="1"/>
</dbReference>
<dbReference type="PROSITE" id="PS51918">
    <property type="entry name" value="RADICAL_SAM"/>
    <property type="match status" value="1"/>
</dbReference>
<organism evidence="3 5">
    <name type="scientific">Volvox reticuliferus</name>
    <dbReference type="NCBI Taxonomy" id="1737510"/>
    <lineage>
        <taxon>Eukaryota</taxon>
        <taxon>Viridiplantae</taxon>
        <taxon>Chlorophyta</taxon>
        <taxon>core chlorophytes</taxon>
        <taxon>Chlorophyceae</taxon>
        <taxon>CS clade</taxon>
        <taxon>Chlamydomonadales</taxon>
        <taxon>Volvocaceae</taxon>
        <taxon>Volvox</taxon>
    </lineage>
</organism>
<sequence length="1162" mass="127215">METCYSSRSVVSWATAPAQTLRITPRRHHRNPAEYHCRCRLMASGAAVNVPFPYFATATVTCPSASSAYKSGLTSLSRPSSRGLATTTATASESSVAPRAGDRTALSPCIFRPRFVVTRATVATGLDNADPLAPPAAGGSATPGGNYPAAAGVETLLEQLQGLRGGGADSSIYGIPRSEWLQLQGPSRYLGNEVGAVHKPWSSAAVRFCLTYPEIYEIGASNLGHIILYTVLNQAADLLCDRSYFPAVDMAAMLARHNKPLFAVESRRPLSSFHVLGFSLAYELGGTNVLEMLHRSGIPISWQERSEAEGQPWNPESGGWPLVFAGGPTATSNPEPFADFFDFFALGDGEEVLVEIGQCLKSCIADGLDRRSTLLRLASQVEGVYVPQFYQAPQGFGGSVVPVVAGVPQRIKRRTCQPDPFQQIGLVPYVETVHDRMTVEIRRGCTRGCRFCQPGMLTRPARDVDPERVVEAVSDGLRKTGYKEFSLLSLSCSDYLALPAVGLSIKNRMQEEGVVLSLPSQRVDRFDENIAAIIGSGQGRKSGLTFAPEAGTQRLRDIINKGLTNEELLRGVRTAWEAGWRQVKLYFMIGLPGETDEDVMGIAETIEWLQRECRTGKWHLAVNVTISNFTPKPHTPFQWHSVSTSQFARKQAMLREALGKLPQVKANFTSIRTSAMEDFVGRGDRRVAQVVRRAWEMGATNDSWWENEDRAYTAWSRAIDEAGMTWKYRQVEAGEWDVLEALGDARFRHQGGGGRGRLDRGEMRDARLDMPLPWDHVDTGIAKWWLKADLQRALEAATVPDCSHSGLCSECGVCEEGAGFGVNLVAPVPPIPKLQGDYKPRTGKAQRLRLRFSKGGDLVFVGHLDLLRAIDRAVRRAGLPVASDKSPFHSRPLISVAQPLPLGATSSCELLEMYLAHKMDLQEVRNKLQAQLPPGMELAEEVEDCEVYKADGTRSETMAKLTSSIEWYIAVKQVDAGTTASSQSTGSAAVDFKQAVAGVLALDSYNIQRRTVKKQKLVTEDMRAQLLNLELCQDPLSTPLAEYAPSLLGHLATQQLHGEGCPWAVIKYASGKKEDNNVLSPERVVSMLASVAGAKLELVHCHRSAISLLKPSPAAVSDTQQQILRSLLRWEGHVSLKRRFGLGPWAVGLEHRAAREDTTVMV</sequence>
<dbReference type="NCBIfam" id="TIGR03960">
    <property type="entry name" value="rSAM_fuse_unch"/>
    <property type="match status" value="1"/>
</dbReference>
<dbReference type="Gene3D" id="3.80.30.20">
    <property type="entry name" value="tm_1862 like domain"/>
    <property type="match status" value="1"/>
</dbReference>
<dbReference type="EMBL" id="BNCP01000087">
    <property type="protein sequence ID" value="GIL93077.1"/>
    <property type="molecule type" value="Genomic_DNA"/>
</dbReference>
<dbReference type="GO" id="GO:0051536">
    <property type="term" value="F:iron-sulfur cluster binding"/>
    <property type="evidence" value="ECO:0007669"/>
    <property type="project" value="InterPro"/>
</dbReference>
<proteinExistence type="predicted"/>
<name>A0A8J4G1Q6_9CHLO</name>
<dbReference type="Pfam" id="PF04055">
    <property type="entry name" value="Radical_SAM"/>
    <property type="match status" value="1"/>
</dbReference>
<dbReference type="InterPro" id="IPR045784">
    <property type="entry name" value="Radical_SAM_N2"/>
</dbReference>
<dbReference type="PANTHER" id="PTHR42731:SF1">
    <property type="entry name" value="RADICAL SAM DOMAIN PROTEIN"/>
    <property type="match status" value="1"/>
</dbReference>
<keyword evidence="5" id="KW-1185">Reference proteome</keyword>
<feature type="region of interest" description="Disordered" evidence="1">
    <location>
        <begin position="74"/>
        <end position="99"/>
    </location>
</feature>
<feature type="compositionally biased region" description="Polar residues" evidence="1">
    <location>
        <begin position="74"/>
        <end position="84"/>
    </location>
</feature>
<dbReference type="InterPro" id="IPR023404">
    <property type="entry name" value="rSAM_horseshoe"/>
</dbReference>